<sequence length="317" mass="35507">MAVRIIHDIGQEVLGLNEQVWTTFKIVAEIGSISQAARTLNLSQSAVSQQIQMLEQAYATTLFVRTSQGVHLTETGEVLYRYVTSLLRLIHESQGAIKELSDSRPQTLAIGASLTIAEYLLPGILAEYAKNLMNAQWTVSMANSRMIFEQVLSHTIDIGLIEAPFSDPHVVVRPFFDDHPTLVVPRGHRWFGQDEVSLDEFLQEPFILREPGSGTRMALEEGLDHLGIDVKQLNVRLVLGTTHAIKQMMLKGFGVSVLSPLTLNEGEEQLFHCLRVKGLNLYRNFSVVYQRDLMTRTGERFIHAVMTVPNGFANAKH</sequence>
<name>A0A1W1WD20_SULTA</name>
<comment type="similarity">
    <text evidence="1">Belongs to the LysR transcriptional regulatory family.</text>
</comment>
<evidence type="ECO:0000313" key="6">
    <source>
        <dbReference type="EMBL" id="SMC04211.1"/>
    </source>
</evidence>
<dbReference type="SUPFAM" id="SSF53850">
    <property type="entry name" value="Periplasmic binding protein-like II"/>
    <property type="match status" value="1"/>
</dbReference>
<dbReference type="EMBL" id="FWWY01000001">
    <property type="protein sequence ID" value="SMC04211.1"/>
    <property type="molecule type" value="Genomic_DNA"/>
</dbReference>
<dbReference type="PRINTS" id="PR00039">
    <property type="entry name" value="HTHLYSR"/>
</dbReference>
<dbReference type="InterPro" id="IPR036388">
    <property type="entry name" value="WH-like_DNA-bd_sf"/>
</dbReference>
<dbReference type="SUPFAM" id="SSF46785">
    <property type="entry name" value="Winged helix' DNA-binding domain"/>
    <property type="match status" value="1"/>
</dbReference>
<dbReference type="AlphaFoldDB" id="A0A1W1WD20"/>
<dbReference type="GO" id="GO:0003700">
    <property type="term" value="F:DNA-binding transcription factor activity"/>
    <property type="evidence" value="ECO:0007669"/>
    <property type="project" value="InterPro"/>
</dbReference>
<dbReference type="GO" id="GO:0000976">
    <property type="term" value="F:transcription cis-regulatory region binding"/>
    <property type="evidence" value="ECO:0007669"/>
    <property type="project" value="TreeGrafter"/>
</dbReference>
<keyword evidence="4" id="KW-0804">Transcription</keyword>
<organism evidence="6 7">
    <name type="scientific">Sulfobacillus thermosulfidooxidans (strain DSM 9293 / VKM B-1269 / AT-1)</name>
    <dbReference type="NCBI Taxonomy" id="929705"/>
    <lineage>
        <taxon>Bacteria</taxon>
        <taxon>Bacillati</taxon>
        <taxon>Bacillota</taxon>
        <taxon>Clostridia</taxon>
        <taxon>Eubacteriales</taxon>
        <taxon>Clostridiales Family XVII. Incertae Sedis</taxon>
        <taxon>Sulfobacillus</taxon>
    </lineage>
</organism>
<keyword evidence="2" id="KW-0805">Transcription regulation</keyword>
<reference evidence="7" key="1">
    <citation type="submission" date="2017-04" db="EMBL/GenBank/DDBJ databases">
        <authorList>
            <person name="Varghese N."/>
            <person name="Submissions S."/>
        </authorList>
    </citation>
    <scope>NUCLEOTIDE SEQUENCE [LARGE SCALE GENOMIC DNA]</scope>
    <source>
        <strain evidence="7">DSM 9293</strain>
    </source>
</reference>
<dbReference type="InterPro" id="IPR036390">
    <property type="entry name" value="WH_DNA-bd_sf"/>
</dbReference>
<dbReference type="InterPro" id="IPR000847">
    <property type="entry name" value="LysR_HTH_N"/>
</dbReference>
<evidence type="ECO:0000256" key="1">
    <source>
        <dbReference type="ARBA" id="ARBA00009437"/>
    </source>
</evidence>
<dbReference type="STRING" id="28034.BFX07_09650"/>
<gene>
    <name evidence="6" type="ORF">SAMN00768000_1527</name>
</gene>
<dbReference type="FunFam" id="1.10.10.10:FF:000001">
    <property type="entry name" value="LysR family transcriptional regulator"/>
    <property type="match status" value="1"/>
</dbReference>
<proteinExistence type="inferred from homology"/>
<evidence type="ECO:0000313" key="7">
    <source>
        <dbReference type="Proteomes" id="UP000192660"/>
    </source>
</evidence>
<evidence type="ECO:0000259" key="5">
    <source>
        <dbReference type="PROSITE" id="PS50931"/>
    </source>
</evidence>
<dbReference type="InterPro" id="IPR005119">
    <property type="entry name" value="LysR_subst-bd"/>
</dbReference>
<evidence type="ECO:0000256" key="2">
    <source>
        <dbReference type="ARBA" id="ARBA00023015"/>
    </source>
</evidence>
<protein>
    <submittedName>
        <fullName evidence="6">Transcriptional regulator, LysR family</fullName>
    </submittedName>
</protein>
<dbReference type="PANTHER" id="PTHR30126">
    <property type="entry name" value="HTH-TYPE TRANSCRIPTIONAL REGULATOR"/>
    <property type="match status" value="1"/>
</dbReference>
<keyword evidence="7" id="KW-1185">Reference proteome</keyword>
<dbReference type="Proteomes" id="UP000192660">
    <property type="component" value="Unassembled WGS sequence"/>
</dbReference>
<keyword evidence="3" id="KW-0238">DNA-binding</keyword>
<dbReference type="Gene3D" id="3.40.190.290">
    <property type="match status" value="1"/>
</dbReference>
<evidence type="ECO:0000256" key="4">
    <source>
        <dbReference type="ARBA" id="ARBA00023163"/>
    </source>
</evidence>
<dbReference type="PANTHER" id="PTHR30126:SF39">
    <property type="entry name" value="HTH-TYPE TRANSCRIPTIONAL REGULATOR CYSL"/>
    <property type="match status" value="1"/>
</dbReference>
<accession>A0A1W1WD20</accession>
<dbReference type="Pfam" id="PF03466">
    <property type="entry name" value="LysR_substrate"/>
    <property type="match status" value="1"/>
</dbReference>
<dbReference type="Pfam" id="PF00126">
    <property type="entry name" value="HTH_1"/>
    <property type="match status" value="1"/>
</dbReference>
<dbReference type="Gene3D" id="1.10.10.10">
    <property type="entry name" value="Winged helix-like DNA-binding domain superfamily/Winged helix DNA-binding domain"/>
    <property type="match status" value="1"/>
</dbReference>
<dbReference type="CDD" id="cd08420">
    <property type="entry name" value="PBP2_CysL_like"/>
    <property type="match status" value="1"/>
</dbReference>
<dbReference type="PROSITE" id="PS50931">
    <property type="entry name" value="HTH_LYSR"/>
    <property type="match status" value="1"/>
</dbReference>
<feature type="domain" description="HTH lysR-type" evidence="5">
    <location>
        <begin position="16"/>
        <end position="73"/>
    </location>
</feature>
<evidence type="ECO:0000256" key="3">
    <source>
        <dbReference type="ARBA" id="ARBA00023125"/>
    </source>
</evidence>